<sequence length="503" mass="58417">IAENITKQGKRLPVHSTKRISATSNFIYEFTPFVNTEQSRPLTSQTILWRKNSSAQIHSKTVYIYYIDFMERKSSAVLPELKSHIDFVTNDPDLYVTNSSPMKNTCLPILGGENPSRILNKQVDNEFEQDIDHEVEKVKSAWQELRGEKDWKKGKNRIDSVQTKKLYEILEKMTCEIDRVQRNYMDPKANRYLHKSANNVLKTSKPSLREQAEIIRNLIFPDRKARTKSAFSILKNEDSKTIDKDMARIRFDEGVENILTDKQLNKNFVSSNYTAKKQSKRTEAHEYDIPVDKRSTIQSPYKDHNIIASNKKQDTVVTDIMKPKFTDESRIRAKIRSSIEEYLQHHTDNIHKSCGIEEKKEEYSQSVKPSVSDIENILANHNIGPHMLYENFERHSDDYDSENYASEDDVYHSYSNTATQVTSVDTTQENRRIHDMSLENTELYNDIRPTKAVDAKSFNIRRHSSATNLQDNACIKMGLNENLSRDTLSQILQSEYLRKDLSL</sequence>
<reference evidence="1 2" key="1">
    <citation type="submission" date="2016-03" db="EMBL/GenBank/DDBJ databases">
        <title>Trachymyrmex septentrionalis WGS genome.</title>
        <authorList>
            <person name="Nygaard S."/>
            <person name="Hu H."/>
            <person name="Boomsma J."/>
            <person name="Zhang G."/>
        </authorList>
    </citation>
    <scope>NUCLEOTIDE SEQUENCE [LARGE SCALE GENOMIC DNA]</scope>
    <source>
        <strain evidence="1">Tsep2-gDNA-1</strain>
        <tissue evidence="1">Whole body</tissue>
    </source>
</reference>
<organism evidence="1 2">
    <name type="scientific">Trachymyrmex septentrionalis</name>
    <dbReference type="NCBI Taxonomy" id="34720"/>
    <lineage>
        <taxon>Eukaryota</taxon>
        <taxon>Metazoa</taxon>
        <taxon>Ecdysozoa</taxon>
        <taxon>Arthropoda</taxon>
        <taxon>Hexapoda</taxon>
        <taxon>Insecta</taxon>
        <taxon>Pterygota</taxon>
        <taxon>Neoptera</taxon>
        <taxon>Endopterygota</taxon>
        <taxon>Hymenoptera</taxon>
        <taxon>Apocrita</taxon>
        <taxon>Aculeata</taxon>
        <taxon>Formicoidea</taxon>
        <taxon>Formicidae</taxon>
        <taxon>Myrmicinae</taxon>
        <taxon>Trachymyrmex</taxon>
    </lineage>
</organism>
<protein>
    <submittedName>
        <fullName evidence="1">Uncharacterized protein</fullName>
    </submittedName>
</protein>
<evidence type="ECO:0000313" key="1">
    <source>
        <dbReference type="EMBL" id="KYN35684.1"/>
    </source>
</evidence>
<name>A0A151JUC5_9HYME</name>
<accession>A0A151JUC5</accession>
<evidence type="ECO:0000313" key="2">
    <source>
        <dbReference type="Proteomes" id="UP000078541"/>
    </source>
</evidence>
<dbReference type="STRING" id="34720.A0A151JUC5"/>
<gene>
    <name evidence="1" type="ORF">ALC56_09982</name>
</gene>
<dbReference type="EMBL" id="KQ981799">
    <property type="protein sequence ID" value="KYN35684.1"/>
    <property type="molecule type" value="Genomic_DNA"/>
</dbReference>
<proteinExistence type="predicted"/>
<feature type="non-terminal residue" evidence="1">
    <location>
        <position position="1"/>
    </location>
</feature>
<keyword evidence="2" id="KW-1185">Reference proteome</keyword>
<dbReference type="AlphaFoldDB" id="A0A151JUC5"/>
<dbReference type="Proteomes" id="UP000078541">
    <property type="component" value="Unassembled WGS sequence"/>
</dbReference>